<dbReference type="Proteomes" id="UP000016924">
    <property type="component" value="Unassembled WGS sequence"/>
</dbReference>
<feature type="region of interest" description="Disordered" evidence="1">
    <location>
        <begin position="217"/>
        <end position="256"/>
    </location>
</feature>
<reference evidence="4" key="1">
    <citation type="submission" date="2012-06" db="EMBL/GenBank/DDBJ databases">
        <title>The genome sequence of Coniosporium apollinis CBS 100218.</title>
        <authorList>
            <consortium name="The Broad Institute Genome Sequencing Platform"/>
            <person name="Cuomo C."/>
            <person name="Gorbushina A."/>
            <person name="Noack S."/>
            <person name="Walker B."/>
            <person name="Young S.K."/>
            <person name="Zeng Q."/>
            <person name="Gargeya S."/>
            <person name="Fitzgerald M."/>
            <person name="Haas B."/>
            <person name="Abouelleil A."/>
            <person name="Alvarado L."/>
            <person name="Arachchi H.M."/>
            <person name="Berlin A.M."/>
            <person name="Chapman S.B."/>
            <person name="Goldberg J."/>
            <person name="Griggs A."/>
            <person name="Gujja S."/>
            <person name="Hansen M."/>
            <person name="Howarth C."/>
            <person name="Imamovic A."/>
            <person name="Larimer J."/>
            <person name="McCowan C."/>
            <person name="Montmayeur A."/>
            <person name="Murphy C."/>
            <person name="Neiman D."/>
            <person name="Pearson M."/>
            <person name="Priest M."/>
            <person name="Roberts A."/>
            <person name="Saif S."/>
            <person name="Shea T."/>
            <person name="Sisk P."/>
            <person name="Sykes S."/>
            <person name="Wortman J."/>
            <person name="Nusbaum C."/>
            <person name="Birren B."/>
        </authorList>
    </citation>
    <scope>NUCLEOTIDE SEQUENCE [LARGE SCALE GENOMIC DNA]</scope>
    <source>
        <strain evidence="4">CBS 100218</strain>
    </source>
</reference>
<evidence type="ECO:0000259" key="2">
    <source>
        <dbReference type="Pfam" id="PF04194"/>
    </source>
</evidence>
<dbReference type="RefSeq" id="XP_007780409.1">
    <property type="nucleotide sequence ID" value="XM_007782219.1"/>
</dbReference>
<sequence length="435" mass="46666">MASYDSDSSADEDQYTQTNVLLGYATKEPTDDPVNQLGGHPTWLDGTTAPSGALAKCKVCNGLMSLLLQLNGDMPERFPGHERRLYLFACRRKTCRRKDGSVRGIRGTRVAKGQSKSIKKTDKTPAPQQSPREAEEPKAATQNIGASLFGVAPSSAAFPSSNPFSTGTSTASNPFSSTATTSASANRFSTASALAAKPAQKPDPADTSTLPETFAQKVRLSSPPPTTPPPQQPSRPHEPWPPESAFPPPYPTYNLDADYETLDAPFTLAIPASARMDLDTEAGSSGGGGDEKDAFESSMDKTFRRFADRLAQNPEQVLRYEWAGQPLLYSKTDAVGKLLLSFTQQQDRAEGKVRTARGTGGGSGMPRCKNCGAERVFEVQLVPQAIAELEAEEVGVEGMEWGTVTLGVCGRDCCPGDVEEGEAGYLEEWVGVQWE</sequence>
<evidence type="ECO:0000313" key="4">
    <source>
        <dbReference type="Proteomes" id="UP000016924"/>
    </source>
</evidence>
<keyword evidence="4" id="KW-1185">Reference proteome</keyword>
<dbReference type="PANTHER" id="PTHR47524">
    <property type="entry name" value="20S RRNA ACCUMULATION PROTEIN 4"/>
    <property type="match status" value="1"/>
</dbReference>
<feature type="compositionally biased region" description="Pro residues" evidence="1">
    <location>
        <begin position="241"/>
        <end position="251"/>
    </location>
</feature>
<evidence type="ECO:0000313" key="3">
    <source>
        <dbReference type="EMBL" id="EON65092.1"/>
    </source>
</evidence>
<feature type="domain" description="Programmed cell death protein 2 C-terminal" evidence="2">
    <location>
        <begin position="300"/>
        <end position="434"/>
    </location>
</feature>
<dbReference type="eggNOG" id="KOG2061">
    <property type="taxonomic scope" value="Eukaryota"/>
</dbReference>
<dbReference type="OrthoDB" id="443682at2759"/>
<dbReference type="PANTHER" id="PTHR47524:SF1">
    <property type="entry name" value="20S RRNA ACCUMULATION PROTEIN 4"/>
    <property type="match status" value="1"/>
</dbReference>
<dbReference type="GO" id="GO:0005737">
    <property type="term" value="C:cytoplasm"/>
    <property type="evidence" value="ECO:0007669"/>
    <property type="project" value="InterPro"/>
</dbReference>
<name>R7YT64_CONA1</name>
<evidence type="ECO:0000256" key="1">
    <source>
        <dbReference type="SAM" id="MobiDB-lite"/>
    </source>
</evidence>
<dbReference type="OMA" id="HQVIRYS"/>
<dbReference type="InterPro" id="IPR007320">
    <property type="entry name" value="PDCD2_C"/>
</dbReference>
<dbReference type="GeneID" id="19901638"/>
<dbReference type="GO" id="GO:0030490">
    <property type="term" value="P:maturation of SSU-rRNA"/>
    <property type="evidence" value="ECO:0007669"/>
    <property type="project" value="TreeGrafter"/>
</dbReference>
<dbReference type="AlphaFoldDB" id="R7YT64"/>
<dbReference type="Pfam" id="PF04194">
    <property type="entry name" value="PDCD2_C"/>
    <property type="match status" value="1"/>
</dbReference>
<protein>
    <recommendedName>
        <fullName evidence="2">Programmed cell death protein 2 C-terminal domain-containing protein</fullName>
    </recommendedName>
</protein>
<organism evidence="3 4">
    <name type="scientific">Coniosporium apollinis (strain CBS 100218)</name>
    <name type="common">Rock-inhabiting black yeast</name>
    <dbReference type="NCBI Taxonomy" id="1168221"/>
    <lineage>
        <taxon>Eukaryota</taxon>
        <taxon>Fungi</taxon>
        <taxon>Dikarya</taxon>
        <taxon>Ascomycota</taxon>
        <taxon>Pezizomycotina</taxon>
        <taxon>Dothideomycetes</taxon>
        <taxon>Dothideomycetes incertae sedis</taxon>
        <taxon>Coniosporium</taxon>
    </lineage>
</organism>
<dbReference type="HOGENOM" id="CLU_031771_1_1_1"/>
<feature type="region of interest" description="Disordered" evidence="1">
    <location>
        <begin position="161"/>
        <end position="180"/>
    </location>
</feature>
<accession>R7YT64</accession>
<gene>
    <name evidence="3" type="ORF">W97_04327</name>
</gene>
<proteinExistence type="predicted"/>
<dbReference type="STRING" id="1168221.R7YT64"/>
<dbReference type="EMBL" id="JH767572">
    <property type="protein sequence ID" value="EON65092.1"/>
    <property type="molecule type" value="Genomic_DNA"/>
</dbReference>
<feature type="region of interest" description="Disordered" evidence="1">
    <location>
        <begin position="99"/>
        <end position="140"/>
    </location>
</feature>
<feature type="compositionally biased region" description="Pro residues" evidence="1">
    <location>
        <begin position="222"/>
        <end position="234"/>
    </location>
</feature>